<dbReference type="GO" id="GO:0032259">
    <property type="term" value="P:methylation"/>
    <property type="evidence" value="ECO:0007669"/>
    <property type="project" value="UniProtKB-KW"/>
</dbReference>
<evidence type="ECO:0000313" key="1">
    <source>
        <dbReference type="EMBL" id="QOV23339.1"/>
    </source>
</evidence>
<proteinExistence type="predicted"/>
<name>A0A7S6U6B7_9CYAN</name>
<dbReference type="AlphaFoldDB" id="A0A7S6U6B7"/>
<sequence>MSKLSFLIFILDKYLRNQSRDCPHCGSKNTILKQRKKLLIELRECQDCFLMYRYPKDTMVDNFNFYQLNYQEAMTTDLPNESELKQFLSVNFSVAGLDGQNSINIIKQYVQGGMLLDYGCSYGYMVSQFIRAGYNSIGFEISKPRAEYGRKNLNLSIIDSFQELDQLEPNSFDIIHSSHVLEHLPDLKQAFFYFKKLLKPTGYLVIFVPNGGGSSARNLGVNWGPLIGEKHNLALNAKFFHYCLSQLGFSCVFNSSNYYDSQPVSYESEQQIEVLTGDELLVIATPIESKARLVYL</sequence>
<dbReference type="CDD" id="cd02440">
    <property type="entry name" value="AdoMet_MTases"/>
    <property type="match status" value="1"/>
</dbReference>
<reference evidence="2" key="1">
    <citation type="submission" date="2020-10" db="EMBL/GenBank/DDBJ databases">
        <title>Genome-based taxonomic classification of the species Anabaenopsis elenkinii.</title>
        <authorList>
            <person name="Delbaje E."/>
            <person name="Andreote A.P.D."/>
            <person name="Pellegrinetti T.A."/>
            <person name="Cruz R.B."/>
            <person name="Branco L.H.Z."/>
            <person name="Fiore M.F."/>
        </authorList>
    </citation>
    <scope>NUCLEOTIDE SEQUENCE [LARGE SCALE GENOMIC DNA]</scope>
    <source>
        <strain evidence="2">CCIBt3563</strain>
    </source>
</reference>
<organism evidence="1 2">
    <name type="scientific">Anabaenopsis elenkinii CCIBt3563</name>
    <dbReference type="NCBI Taxonomy" id="2779889"/>
    <lineage>
        <taxon>Bacteria</taxon>
        <taxon>Bacillati</taxon>
        <taxon>Cyanobacteriota</taxon>
        <taxon>Cyanophyceae</taxon>
        <taxon>Nostocales</taxon>
        <taxon>Nodulariaceae</taxon>
        <taxon>Anabaenopsis</taxon>
    </lineage>
</organism>
<dbReference type="Gene3D" id="3.40.50.150">
    <property type="entry name" value="Vaccinia Virus protein VP39"/>
    <property type="match status" value="1"/>
</dbReference>
<accession>A0A7S6U6B7</accession>
<gene>
    <name evidence="1" type="ORF">IM676_03170</name>
</gene>
<dbReference type="Pfam" id="PF13489">
    <property type="entry name" value="Methyltransf_23"/>
    <property type="match status" value="1"/>
</dbReference>
<keyword evidence="1" id="KW-0808">Transferase</keyword>
<dbReference type="SUPFAM" id="SSF53335">
    <property type="entry name" value="S-adenosyl-L-methionine-dependent methyltransferases"/>
    <property type="match status" value="1"/>
</dbReference>
<dbReference type="GO" id="GO:0008168">
    <property type="term" value="F:methyltransferase activity"/>
    <property type="evidence" value="ECO:0007669"/>
    <property type="project" value="UniProtKB-KW"/>
</dbReference>
<dbReference type="Proteomes" id="UP000593846">
    <property type="component" value="Chromosome"/>
</dbReference>
<dbReference type="PANTHER" id="PTHR43861">
    <property type="entry name" value="TRANS-ACONITATE 2-METHYLTRANSFERASE-RELATED"/>
    <property type="match status" value="1"/>
</dbReference>
<dbReference type="EMBL" id="CP063311">
    <property type="protein sequence ID" value="QOV23339.1"/>
    <property type="molecule type" value="Genomic_DNA"/>
</dbReference>
<keyword evidence="2" id="KW-1185">Reference proteome</keyword>
<protein>
    <submittedName>
        <fullName evidence="1">Class I SAM-dependent methyltransferase</fullName>
    </submittedName>
</protein>
<dbReference type="KEGG" id="aee:IM676_03170"/>
<evidence type="ECO:0000313" key="2">
    <source>
        <dbReference type="Proteomes" id="UP000593846"/>
    </source>
</evidence>
<keyword evidence="1" id="KW-0489">Methyltransferase</keyword>
<dbReference type="RefSeq" id="WP_200988888.1">
    <property type="nucleotide sequence ID" value="NZ_CP063311.1"/>
</dbReference>
<dbReference type="InterPro" id="IPR029063">
    <property type="entry name" value="SAM-dependent_MTases_sf"/>
</dbReference>